<name>A0A067Q6Q1_9AGAM</name>
<gene>
    <name evidence="2" type="ORF">JAAARDRAFT_190554</name>
</gene>
<dbReference type="Proteomes" id="UP000027265">
    <property type="component" value="Unassembled WGS sequence"/>
</dbReference>
<feature type="domain" description="CHAT" evidence="1">
    <location>
        <begin position="721"/>
        <end position="1000"/>
    </location>
</feature>
<organism evidence="2 3">
    <name type="scientific">Jaapia argillacea MUCL 33604</name>
    <dbReference type="NCBI Taxonomy" id="933084"/>
    <lineage>
        <taxon>Eukaryota</taxon>
        <taxon>Fungi</taxon>
        <taxon>Dikarya</taxon>
        <taxon>Basidiomycota</taxon>
        <taxon>Agaricomycotina</taxon>
        <taxon>Agaricomycetes</taxon>
        <taxon>Agaricomycetidae</taxon>
        <taxon>Jaapiales</taxon>
        <taxon>Jaapiaceae</taxon>
        <taxon>Jaapia</taxon>
    </lineage>
</organism>
<dbReference type="Pfam" id="PF12770">
    <property type="entry name" value="CHAT"/>
    <property type="match status" value="1"/>
</dbReference>
<dbReference type="InterPro" id="IPR011990">
    <property type="entry name" value="TPR-like_helical_dom_sf"/>
</dbReference>
<accession>A0A067Q6Q1</accession>
<dbReference type="OrthoDB" id="9991317at2759"/>
<dbReference type="InParanoid" id="A0A067Q6Q1"/>
<dbReference type="AlphaFoldDB" id="A0A067Q6Q1"/>
<proteinExistence type="predicted"/>
<dbReference type="SUPFAM" id="SSF48452">
    <property type="entry name" value="TPR-like"/>
    <property type="match status" value="1"/>
</dbReference>
<dbReference type="Gene3D" id="1.25.40.10">
    <property type="entry name" value="Tetratricopeptide repeat domain"/>
    <property type="match status" value="1"/>
</dbReference>
<dbReference type="EMBL" id="KL197712">
    <property type="protein sequence ID" value="KDQ61835.1"/>
    <property type="molecule type" value="Genomic_DNA"/>
</dbReference>
<evidence type="ECO:0000313" key="3">
    <source>
        <dbReference type="Proteomes" id="UP000027265"/>
    </source>
</evidence>
<dbReference type="STRING" id="933084.A0A067Q6Q1"/>
<evidence type="ECO:0000259" key="1">
    <source>
        <dbReference type="Pfam" id="PF12770"/>
    </source>
</evidence>
<dbReference type="HOGENOM" id="CLU_001305_0_1_1"/>
<sequence>MENRLLDVERAIAYLWTIFNVDLERHWSFPSVLYYIGYAYLQRHEILGDPQDLEEAASKLSDAVYWTPLHHSLRGTILETSADASYLQFQWSGEESYLRDCILWLEEAIELLDPITQLRPQLQKLARFYLVLFEKTEDQVDGDRAVELFTQAQLICPRRDTREFLALTFELADAFHAFYENTTLGVAHLETAISHRRAAISLAAAHGTYPSADQLVTLSNELHKLYQYSGRKEYLDESISFIQQSAVFQQDPMTRASLFSSLGTLLGLRLQLSGSLADAPEAIEAFRNSKSLHEELGVRWNSLEYATLGLVSFELHNKSHSPGDIGQAILCFRNAVELSKKDGDIRYPQIFRLGLALYASFKVHGSACDLDEAINHLRTLAPLSNKGIVGKSAHRLAVALHARFELSKSRSDLDECLEILARVCGLPIESLNHRRTHFDCAALLASLAMRHGRLDLSLQGFQRAVDMLPHVFLKGSDVASRQKDLSSHAVDLACDAASCAIELGRLDTAVDLLERGRSAFWSHNLVIHPDLTSLQVAHPNLIKEFERANKAAIDAQATVTAHHTRSFTTSRQTPGELLERYRRIEDDSYHAQLIGSPEELRLNRAVEQSERCLDTIRKIPEFQSFLRPAEISELMKGTVDRNVVMINISRLRCDALVLQHGGSPSIRLVPLPDASYDKVAALSKHMQNVLGMANVRVRESEALRHMKPPRIRSAGVPLPAILSHLWSWIVHPILKALSLDISSHPPRLFWCPTGPLTYLPLHAAGFYSRTDVPDRGLAVYDYVVSSYIPSLRALIRPTPVDIHVPRVLIVSQPETPGQKSIPMTIQEVTKIVEIAKPLVPISVLDGADATVSRVTAALTECDWCHFACHGTQDPNEPLHSGLVVQDGLVSIDRILSLKISTSHFAFLSACQTASNDTYFPNESLHITASLLYAGFGGVIGSLWSISDSDAPAIAEGVYVRMLAHPALSSEDAARALHESVGRLRESGASLERWAPFVHFGL</sequence>
<dbReference type="InterPro" id="IPR024983">
    <property type="entry name" value="CHAT_dom"/>
</dbReference>
<keyword evidence="3" id="KW-1185">Reference proteome</keyword>
<evidence type="ECO:0000313" key="2">
    <source>
        <dbReference type="EMBL" id="KDQ61835.1"/>
    </source>
</evidence>
<protein>
    <recommendedName>
        <fullName evidence="1">CHAT domain-containing protein</fullName>
    </recommendedName>
</protein>
<reference evidence="3" key="1">
    <citation type="journal article" date="2014" name="Proc. Natl. Acad. Sci. U.S.A.">
        <title>Extensive sampling of basidiomycete genomes demonstrates inadequacy of the white-rot/brown-rot paradigm for wood decay fungi.</title>
        <authorList>
            <person name="Riley R."/>
            <person name="Salamov A.A."/>
            <person name="Brown D.W."/>
            <person name="Nagy L.G."/>
            <person name="Floudas D."/>
            <person name="Held B.W."/>
            <person name="Levasseur A."/>
            <person name="Lombard V."/>
            <person name="Morin E."/>
            <person name="Otillar R."/>
            <person name="Lindquist E.A."/>
            <person name="Sun H."/>
            <person name="LaButti K.M."/>
            <person name="Schmutz J."/>
            <person name="Jabbour D."/>
            <person name="Luo H."/>
            <person name="Baker S.E."/>
            <person name="Pisabarro A.G."/>
            <person name="Walton J.D."/>
            <person name="Blanchette R.A."/>
            <person name="Henrissat B."/>
            <person name="Martin F."/>
            <person name="Cullen D."/>
            <person name="Hibbett D.S."/>
            <person name="Grigoriev I.V."/>
        </authorList>
    </citation>
    <scope>NUCLEOTIDE SEQUENCE [LARGE SCALE GENOMIC DNA]</scope>
    <source>
        <strain evidence="3">MUCL 33604</strain>
    </source>
</reference>